<dbReference type="EMBL" id="CP060010">
    <property type="protein sequence ID" value="QTN35591.1"/>
    <property type="molecule type" value="Genomic_DNA"/>
</dbReference>
<dbReference type="CDD" id="cd06346">
    <property type="entry name" value="PBP1_ABC_ligand_binding-like"/>
    <property type="match status" value="1"/>
</dbReference>
<dbReference type="InterPro" id="IPR051010">
    <property type="entry name" value="BCAA_transport"/>
</dbReference>
<evidence type="ECO:0000256" key="3">
    <source>
        <dbReference type="ARBA" id="ARBA00022970"/>
    </source>
</evidence>
<evidence type="ECO:0000313" key="8">
    <source>
        <dbReference type="Proteomes" id="UP000665026"/>
    </source>
</evidence>
<evidence type="ECO:0000256" key="2">
    <source>
        <dbReference type="ARBA" id="ARBA00022729"/>
    </source>
</evidence>
<reference evidence="7" key="1">
    <citation type="submission" date="2020-07" db="EMBL/GenBank/DDBJ databases">
        <title>Genome sequences of bacteria associated with the marine, planktonic diatom Thalassiosira profunda strain ECT2AJA-044.</title>
        <authorList>
            <person name="Gargas C.B."/>
            <person name="Roberts W.R."/>
            <person name="Alverson A.J."/>
        </authorList>
    </citation>
    <scope>NUCLEOTIDE SEQUENCE</scope>
    <source>
        <strain evidence="7">ECT2AJA-044</strain>
    </source>
</reference>
<dbReference type="KEGG" id="cact:HZ995_14075"/>
<dbReference type="Proteomes" id="UP000665026">
    <property type="component" value="Chromosome"/>
</dbReference>
<dbReference type="InterPro" id="IPR028082">
    <property type="entry name" value="Peripla_BP_I"/>
</dbReference>
<dbReference type="Pfam" id="PF13458">
    <property type="entry name" value="Peripla_BP_6"/>
    <property type="match status" value="1"/>
</dbReference>
<dbReference type="SUPFAM" id="SSF53822">
    <property type="entry name" value="Periplasmic binding protein-like I"/>
    <property type="match status" value="1"/>
</dbReference>
<dbReference type="PANTHER" id="PTHR30483:SF6">
    <property type="entry name" value="PERIPLASMIC BINDING PROTEIN OF ABC TRANSPORTER FOR NATURAL AMINO ACIDS"/>
    <property type="match status" value="1"/>
</dbReference>
<feature type="region of interest" description="Disordered" evidence="4">
    <location>
        <begin position="269"/>
        <end position="289"/>
    </location>
</feature>
<protein>
    <submittedName>
        <fullName evidence="7">ABC transporter substrate-binding protein</fullName>
    </submittedName>
</protein>
<evidence type="ECO:0000313" key="7">
    <source>
        <dbReference type="EMBL" id="QTN35591.1"/>
    </source>
</evidence>
<dbReference type="AlphaFoldDB" id="A0A975I874"/>
<dbReference type="GO" id="GO:0006865">
    <property type="term" value="P:amino acid transport"/>
    <property type="evidence" value="ECO:0007669"/>
    <property type="project" value="UniProtKB-KW"/>
</dbReference>
<feature type="domain" description="Leucine-binding protein" evidence="6">
    <location>
        <begin position="27"/>
        <end position="333"/>
    </location>
</feature>
<keyword evidence="2 5" id="KW-0732">Signal</keyword>
<dbReference type="InterPro" id="IPR028081">
    <property type="entry name" value="Leu-bd"/>
</dbReference>
<sequence length="400" mass="40284">MKKLLTATAATALLASGAFAGSHSENIKIGVILGFTGPIESLTPHMAAGAELAMSEVNESGALLGGATVESVRADSTCIDAGAATAAAERLITADGVKGIMGADCSGVTGAILNNVALANGVVMISPSATSPGLSHNDNEDNGLFFRTAPSDARQGVVMTEVLMEEGIKEVAVTYTNNDYGKGLADSFVAAFEAAGGSVTISAAHEDGKADYSAEVGALASAGGDRLVVAGYVDQGGAGIIRAALDTGAFDTFHFPDGMIGQALQDNFGDEIEGSTGQHPGTDSPGAAKYTELAAGGDFDPTSPFSPESYDAAALIMLAMQAAGSSDPAAYKEKVMMVANAPGELIYPGELGKALEIIANGGDVDYVGASAVELIGPGESAGNYRQIVIQNGEITTAKYR</sequence>
<gene>
    <name evidence="7" type="ORF">HZ995_14075</name>
</gene>
<dbReference type="RefSeq" id="WP_209356295.1">
    <property type="nucleotide sequence ID" value="NZ_CP060010.1"/>
</dbReference>
<evidence type="ECO:0000256" key="4">
    <source>
        <dbReference type="SAM" id="MobiDB-lite"/>
    </source>
</evidence>
<dbReference type="Gene3D" id="3.40.50.2300">
    <property type="match status" value="2"/>
</dbReference>
<evidence type="ECO:0000259" key="6">
    <source>
        <dbReference type="Pfam" id="PF13458"/>
    </source>
</evidence>
<dbReference type="PANTHER" id="PTHR30483">
    <property type="entry name" value="LEUCINE-SPECIFIC-BINDING PROTEIN"/>
    <property type="match status" value="1"/>
</dbReference>
<feature type="signal peptide" evidence="5">
    <location>
        <begin position="1"/>
        <end position="20"/>
    </location>
</feature>
<organism evidence="7 8">
    <name type="scientific">Cognatishimia activa</name>
    <dbReference type="NCBI Taxonomy" id="1715691"/>
    <lineage>
        <taxon>Bacteria</taxon>
        <taxon>Pseudomonadati</taxon>
        <taxon>Pseudomonadota</taxon>
        <taxon>Alphaproteobacteria</taxon>
        <taxon>Rhodobacterales</taxon>
        <taxon>Paracoccaceae</taxon>
        <taxon>Cognatishimia</taxon>
    </lineage>
</organism>
<evidence type="ECO:0000256" key="5">
    <source>
        <dbReference type="SAM" id="SignalP"/>
    </source>
</evidence>
<name>A0A975I874_9RHOB</name>
<keyword evidence="3" id="KW-0813">Transport</keyword>
<accession>A0A975I874</accession>
<proteinExistence type="inferred from homology"/>
<comment type="similarity">
    <text evidence="1">Belongs to the leucine-binding protein family.</text>
</comment>
<feature type="chain" id="PRO_5037892111" evidence="5">
    <location>
        <begin position="21"/>
        <end position="400"/>
    </location>
</feature>
<evidence type="ECO:0000256" key="1">
    <source>
        <dbReference type="ARBA" id="ARBA00010062"/>
    </source>
</evidence>
<keyword evidence="3" id="KW-0029">Amino-acid transport</keyword>